<dbReference type="InterPro" id="IPR036259">
    <property type="entry name" value="MFS_trans_sf"/>
</dbReference>
<dbReference type="AlphaFoldDB" id="A0AA38XAY3"/>
<evidence type="ECO:0000256" key="6">
    <source>
        <dbReference type="SAM" id="Phobius"/>
    </source>
</evidence>
<sequence>MAEKELSIATPSLDLSPQITEQSSVDDEPNLWKSIRKWPRVLGYSLGMTSAILLYGFDTSIVGNVSAIPEFQRDYGRKLDGKYFIPSMWMGLWNAISPIGIMMGSIFGGWFQDRVGRRYSLALSSLLSAAGVAVVYCSHFLDDIASRRGAFLAAKLMMGLAIGGSLCTTQTYLSEILPPKLRGSVMAFFPVFTLLGQLIGAVVVFTSLDYPGKRPYTTPMIAQWPFSVVPFIMAMLAPESPTYLLRKKKFDQAFKAQKRLDTARTNTQRNIDNIRFALQKEEEQAKHGGASYLECFRGTNLRRTLIVIFANSLPQLFGLSLLADASYFIQMVGMSAHNALLFLQLGVGLGLLANIVSMWVVTKVGRRPLGILSLSVSTLLFVGMGIAGCFDGIVTIWYTAVTMMVIIVVVGVGIWPVAYAVGAETSSLRLRAKTQGIGWFCGAFAQGAFGISLPYAYNIDEGDLKAKAGFIIAGFSTIALAITWLFVPEMKERTAAEIDVMFERRLPARQFKHWRGTVAGSGRDNPYGSEAHLA</sequence>
<evidence type="ECO:0000256" key="3">
    <source>
        <dbReference type="ARBA" id="ARBA00022692"/>
    </source>
</evidence>
<dbReference type="Pfam" id="PF00083">
    <property type="entry name" value="Sugar_tr"/>
    <property type="match status" value="1"/>
</dbReference>
<feature type="transmembrane region" description="Helical" evidence="6">
    <location>
        <begin position="83"/>
        <end position="107"/>
    </location>
</feature>
<comment type="similarity">
    <text evidence="2">Belongs to the major facilitator superfamily. Sugar transporter (TC 2.A.1.1) family.</text>
</comment>
<feature type="transmembrane region" description="Helical" evidence="6">
    <location>
        <begin position="185"/>
        <end position="208"/>
    </location>
</feature>
<feature type="transmembrane region" description="Helical" evidence="6">
    <location>
        <begin position="41"/>
        <end position="63"/>
    </location>
</feature>
<evidence type="ECO:0000259" key="7">
    <source>
        <dbReference type="PROSITE" id="PS50850"/>
    </source>
</evidence>
<dbReference type="GO" id="GO:0016020">
    <property type="term" value="C:membrane"/>
    <property type="evidence" value="ECO:0007669"/>
    <property type="project" value="UniProtKB-SubCell"/>
</dbReference>
<protein>
    <recommendedName>
        <fullName evidence="7">Major facilitator superfamily (MFS) profile domain-containing protein</fullName>
    </recommendedName>
</protein>
<keyword evidence="3 6" id="KW-0812">Transmembrane</keyword>
<feature type="transmembrane region" description="Helical" evidence="6">
    <location>
        <begin position="119"/>
        <end position="141"/>
    </location>
</feature>
<feature type="transmembrane region" description="Helical" evidence="6">
    <location>
        <begin position="153"/>
        <end position="173"/>
    </location>
</feature>
<keyword evidence="4 6" id="KW-1133">Transmembrane helix</keyword>
<dbReference type="InterPro" id="IPR005828">
    <property type="entry name" value="MFS_sugar_transport-like"/>
</dbReference>
<evidence type="ECO:0000313" key="9">
    <source>
        <dbReference type="Proteomes" id="UP001172673"/>
    </source>
</evidence>
<feature type="transmembrane region" description="Helical" evidence="6">
    <location>
        <begin position="341"/>
        <end position="362"/>
    </location>
</feature>
<feature type="transmembrane region" description="Helical" evidence="6">
    <location>
        <begin position="305"/>
        <end position="329"/>
    </location>
</feature>
<dbReference type="PROSITE" id="PS00217">
    <property type="entry name" value="SUGAR_TRANSPORT_2"/>
    <property type="match status" value="1"/>
</dbReference>
<proteinExistence type="inferred from homology"/>
<accession>A0AA38XAY3</accession>
<dbReference type="InterPro" id="IPR050360">
    <property type="entry name" value="MFS_Sugar_Transporters"/>
</dbReference>
<feature type="domain" description="Major facilitator superfamily (MFS) profile" evidence="7">
    <location>
        <begin position="44"/>
        <end position="491"/>
    </location>
</feature>
<dbReference type="FunFam" id="1.20.1250.20:FF:000078">
    <property type="entry name" value="MFS maltose transporter, putative"/>
    <property type="match status" value="1"/>
</dbReference>
<dbReference type="PANTHER" id="PTHR48022">
    <property type="entry name" value="PLASTIDIC GLUCOSE TRANSPORTER 4"/>
    <property type="match status" value="1"/>
</dbReference>
<dbReference type="InterPro" id="IPR020846">
    <property type="entry name" value="MFS_dom"/>
</dbReference>
<dbReference type="EMBL" id="JAPDRK010000008">
    <property type="protein sequence ID" value="KAJ9610010.1"/>
    <property type="molecule type" value="Genomic_DNA"/>
</dbReference>
<dbReference type="Gene3D" id="1.20.1250.20">
    <property type="entry name" value="MFS general substrate transporter like domains"/>
    <property type="match status" value="1"/>
</dbReference>
<feature type="transmembrane region" description="Helical" evidence="6">
    <location>
        <begin position="220"/>
        <end position="238"/>
    </location>
</feature>
<comment type="subcellular location">
    <subcellularLocation>
        <location evidence="1">Membrane</location>
        <topology evidence="1">Multi-pass membrane protein</topology>
    </subcellularLocation>
</comment>
<feature type="transmembrane region" description="Helical" evidence="6">
    <location>
        <begin position="396"/>
        <end position="417"/>
    </location>
</feature>
<dbReference type="SUPFAM" id="SSF103473">
    <property type="entry name" value="MFS general substrate transporter"/>
    <property type="match status" value="1"/>
</dbReference>
<feature type="transmembrane region" description="Helical" evidence="6">
    <location>
        <begin position="369"/>
        <end position="390"/>
    </location>
</feature>
<reference evidence="8" key="1">
    <citation type="submission" date="2022-10" db="EMBL/GenBank/DDBJ databases">
        <title>Culturing micro-colonial fungi from biological soil crusts in the Mojave desert and describing Neophaeococcomyces mojavensis, and introducing the new genera and species Taxawa tesnikishii.</title>
        <authorList>
            <person name="Kurbessoian T."/>
            <person name="Stajich J.E."/>
        </authorList>
    </citation>
    <scope>NUCLEOTIDE SEQUENCE</scope>
    <source>
        <strain evidence="8">TK_41</strain>
    </source>
</reference>
<evidence type="ECO:0000256" key="2">
    <source>
        <dbReference type="ARBA" id="ARBA00010992"/>
    </source>
</evidence>
<feature type="transmembrane region" description="Helical" evidence="6">
    <location>
        <begin position="469"/>
        <end position="487"/>
    </location>
</feature>
<evidence type="ECO:0000313" key="8">
    <source>
        <dbReference type="EMBL" id="KAJ9610010.1"/>
    </source>
</evidence>
<gene>
    <name evidence="8" type="ORF">H2200_006340</name>
</gene>
<feature type="transmembrane region" description="Helical" evidence="6">
    <location>
        <begin position="437"/>
        <end position="457"/>
    </location>
</feature>
<name>A0AA38XAY3_9EURO</name>
<evidence type="ECO:0000256" key="5">
    <source>
        <dbReference type="ARBA" id="ARBA00023136"/>
    </source>
</evidence>
<keyword evidence="9" id="KW-1185">Reference proteome</keyword>
<organism evidence="8 9">
    <name type="scientific">Cladophialophora chaetospira</name>
    <dbReference type="NCBI Taxonomy" id="386627"/>
    <lineage>
        <taxon>Eukaryota</taxon>
        <taxon>Fungi</taxon>
        <taxon>Dikarya</taxon>
        <taxon>Ascomycota</taxon>
        <taxon>Pezizomycotina</taxon>
        <taxon>Eurotiomycetes</taxon>
        <taxon>Chaetothyriomycetidae</taxon>
        <taxon>Chaetothyriales</taxon>
        <taxon>Herpotrichiellaceae</taxon>
        <taxon>Cladophialophora</taxon>
    </lineage>
</organism>
<dbReference type="InterPro" id="IPR005829">
    <property type="entry name" value="Sugar_transporter_CS"/>
</dbReference>
<dbReference type="Proteomes" id="UP001172673">
    <property type="component" value="Unassembled WGS sequence"/>
</dbReference>
<dbReference type="GO" id="GO:0005351">
    <property type="term" value="F:carbohydrate:proton symporter activity"/>
    <property type="evidence" value="ECO:0007669"/>
    <property type="project" value="TreeGrafter"/>
</dbReference>
<dbReference type="PANTHER" id="PTHR48022:SF41">
    <property type="entry name" value="MAJOR FACILITATOR SUPERFAMILY (MFS) PROFILE DOMAIN-CONTAINING PROTEIN"/>
    <property type="match status" value="1"/>
</dbReference>
<dbReference type="PROSITE" id="PS50850">
    <property type="entry name" value="MFS"/>
    <property type="match status" value="1"/>
</dbReference>
<evidence type="ECO:0000256" key="1">
    <source>
        <dbReference type="ARBA" id="ARBA00004141"/>
    </source>
</evidence>
<keyword evidence="5 6" id="KW-0472">Membrane</keyword>
<comment type="caution">
    <text evidence="8">The sequence shown here is derived from an EMBL/GenBank/DDBJ whole genome shotgun (WGS) entry which is preliminary data.</text>
</comment>
<evidence type="ECO:0000256" key="4">
    <source>
        <dbReference type="ARBA" id="ARBA00022989"/>
    </source>
</evidence>